<keyword evidence="8" id="KW-0472">Membrane</keyword>
<accession>A0A0J8DBM1</accession>
<evidence type="ECO:0000256" key="8">
    <source>
        <dbReference type="SAM" id="Phobius"/>
    </source>
</evidence>
<dbReference type="PANTHER" id="PTHR45453">
    <property type="entry name" value="PHOSPHATE REGULON SENSOR PROTEIN PHOR"/>
    <property type="match status" value="1"/>
</dbReference>
<dbReference type="FunFam" id="3.30.565.10:FF:000006">
    <property type="entry name" value="Sensor histidine kinase WalK"/>
    <property type="match status" value="1"/>
</dbReference>
<dbReference type="RefSeq" id="WP_048569322.1">
    <property type="nucleotide sequence ID" value="NZ_LFVU01000002.1"/>
</dbReference>
<name>A0A0J8DBM1_CLOCY</name>
<dbReference type="PATRIC" id="fig|1121307.3.peg.2261"/>
<evidence type="ECO:0000313" key="11">
    <source>
        <dbReference type="EMBL" id="KMT23247.1"/>
    </source>
</evidence>
<feature type="domain" description="HAMP" evidence="10">
    <location>
        <begin position="180"/>
        <end position="233"/>
    </location>
</feature>
<evidence type="ECO:0000256" key="4">
    <source>
        <dbReference type="ARBA" id="ARBA00022553"/>
    </source>
</evidence>
<feature type="transmembrane region" description="Helical" evidence="8">
    <location>
        <begin position="160"/>
        <end position="178"/>
    </location>
</feature>
<dbReference type="AlphaFoldDB" id="A0A0J8DBM1"/>
<evidence type="ECO:0000259" key="10">
    <source>
        <dbReference type="PROSITE" id="PS50885"/>
    </source>
</evidence>
<dbReference type="SMART" id="SM00387">
    <property type="entry name" value="HATPase_c"/>
    <property type="match status" value="1"/>
</dbReference>
<keyword evidence="8" id="KW-1133">Transmembrane helix</keyword>
<evidence type="ECO:0000256" key="2">
    <source>
        <dbReference type="ARBA" id="ARBA00004370"/>
    </source>
</evidence>
<comment type="catalytic activity">
    <reaction evidence="1">
        <text>ATP + protein L-histidine = ADP + protein N-phospho-L-histidine.</text>
        <dbReference type="EC" id="2.7.13.3"/>
    </reaction>
</comment>
<evidence type="ECO:0000256" key="7">
    <source>
        <dbReference type="ARBA" id="ARBA00023012"/>
    </source>
</evidence>
<dbReference type="GO" id="GO:0005886">
    <property type="term" value="C:plasma membrane"/>
    <property type="evidence" value="ECO:0007669"/>
    <property type="project" value="TreeGrafter"/>
</dbReference>
<sequence length="455" mass="52780">MQTIRKRLGILFVICSIAAILLITLFVNITVNNKFDQYMKDIQNKRYERIVSYFQEVYRREGKWSKNSGIELMHEAYMSNYCLTLLDSSKKFIWGMNPSEIKSKLHVNTMLTKEKGIYTSNRFEIKVNEKLVGYVEIGQYSPILLTKEDMHFKRSINESIVISGIIALIIITAISLYFSKQFSTPIMEVANMFVRLSKGNFDTKSISESNIEELENLRKSINILAEKLRYQDMIRKRLVSDISHEIRTPLNVLQNNLEAMIDGIFPVTAERLSYLNEEVIRFGKLLSNLNTLKEFECESIKLNFELINLDELLEDICKDFYVEANNKNIKLDYCIEPKEKYLITGDKDKLKQVFINLISNAIKFTELNGKVSINIYSHNKNVIVEIKDSGVGIKKEDLPFIFERLYRGDKSRNEIEGSGIGLTIVKNILQFHYANIDVESDEGEGTIFRIYFIKS</sequence>
<dbReference type="InterPro" id="IPR036097">
    <property type="entry name" value="HisK_dim/P_sf"/>
</dbReference>
<keyword evidence="6 11" id="KW-0418">Kinase</keyword>
<evidence type="ECO:0000256" key="6">
    <source>
        <dbReference type="ARBA" id="ARBA00022777"/>
    </source>
</evidence>
<evidence type="ECO:0000256" key="1">
    <source>
        <dbReference type="ARBA" id="ARBA00000085"/>
    </source>
</evidence>
<dbReference type="OrthoDB" id="9813151at2"/>
<dbReference type="Gene3D" id="3.30.565.10">
    <property type="entry name" value="Histidine kinase-like ATPase, C-terminal domain"/>
    <property type="match status" value="1"/>
</dbReference>
<dbReference type="SUPFAM" id="SSF55874">
    <property type="entry name" value="ATPase domain of HSP90 chaperone/DNA topoisomerase II/histidine kinase"/>
    <property type="match status" value="1"/>
</dbReference>
<keyword evidence="7" id="KW-0902">Two-component regulatory system</keyword>
<dbReference type="InterPro" id="IPR004358">
    <property type="entry name" value="Sig_transdc_His_kin-like_C"/>
</dbReference>
<comment type="subcellular location">
    <subcellularLocation>
        <location evidence="2">Membrane</location>
    </subcellularLocation>
</comment>
<dbReference type="EC" id="2.7.13.3" evidence="3"/>
<keyword evidence="12" id="KW-1185">Reference proteome</keyword>
<dbReference type="CDD" id="cd00075">
    <property type="entry name" value="HATPase"/>
    <property type="match status" value="1"/>
</dbReference>
<comment type="caution">
    <text evidence="11">The sequence shown here is derived from an EMBL/GenBank/DDBJ whole genome shotgun (WGS) entry which is preliminary data.</text>
</comment>
<dbReference type="Gene3D" id="6.10.340.10">
    <property type="match status" value="1"/>
</dbReference>
<dbReference type="InterPro" id="IPR003660">
    <property type="entry name" value="HAMP_dom"/>
</dbReference>
<dbReference type="GO" id="GO:0016036">
    <property type="term" value="P:cellular response to phosphate starvation"/>
    <property type="evidence" value="ECO:0007669"/>
    <property type="project" value="TreeGrafter"/>
</dbReference>
<dbReference type="Gene3D" id="1.10.287.130">
    <property type="match status" value="1"/>
</dbReference>
<dbReference type="STRING" id="1121307.CLCY_6c01280"/>
<dbReference type="SUPFAM" id="SSF47384">
    <property type="entry name" value="Homodimeric domain of signal transducing histidine kinase"/>
    <property type="match status" value="1"/>
</dbReference>
<evidence type="ECO:0000259" key="9">
    <source>
        <dbReference type="PROSITE" id="PS50109"/>
    </source>
</evidence>
<gene>
    <name evidence="11" type="primary">resE</name>
    <name evidence="11" type="ORF">CLCY_6c01280</name>
</gene>
<reference evidence="11 12" key="1">
    <citation type="submission" date="2015-06" db="EMBL/GenBank/DDBJ databases">
        <title>Draft genome sequence of the purine-degrading Clostridium cylindrosporum HC-1 (DSM 605).</title>
        <authorList>
            <person name="Poehlein A."/>
            <person name="Schiel-Bengelsdorf B."/>
            <person name="Bengelsdorf F."/>
            <person name="Daniel R."/>
            <person name="Duerre P."/>
        </authorList>
    </citation>
    <scope>NUCLEOTIDE SEQUENCE [LARGE SCALE GENOMIC DNA]</scope>
    <source>
        <strain evidence="11 12">DSM 605</strain>
    </source>
</reference>
<dbReference type="InterPro" id="IPR036890">
    <property type="entry name" value="HATPase_C_sf"/>
</dbReference>
<evidence type="ECO:0000256" key="3">
    <source>
        <dbReference type="ARBA" id="ARBA00012438"/>
    </source>
</evidence>
<protein>
    <recommendedName>
        <fullName evidence="3">histidine kinase</fullName>
        <ecNumber evidence="3">2.7.13.3</ecNumber>
    </recommendedName>
</protein>
<organism evidence="11 12">
    <name type="scientific">Clostridium cylindrosporum DSM 605</name>
    <dbReference type="NCBI Taxonomy" id="1121307"/>
    <lineage>
        <taxon>Bacteria</taxon>
        <taxon>Bacillati</taxon>
        <taxon>Bacillota</taxon>
        <taxon>Clostridia</taxon>
        <taxon>Eubacteriales</taxon>
        <taxon>Clostridiaceae</taxon>
        <taxon>Clostridium</taxon>
    </lineage>
</organism>
<dbReference type="SMART" id="SM00388">
    <property type="entry name" value="HisKA"/>
    <property type="match status" value="1"/>
</dbReference>
<dbReference type="PROSITE" id="PS50885">
    <property type="entry name" value="HAMP"/>
    <property type="match status" value="1"/>
</dbReference>
<dbReference type="CDD" id="cd00082">
    <property type="entry name" value="HisKA"/>
    <property type="match status" value="1"/>
</dbReference>
<dbReference type="InterPro" id="IPR050351">
    <property type="entry name" value="BphY/WalK/GraS-like"/>
</dbReference>
<dbReference type="InterPro" id="IPR005467">
    <property type="entry name" value="His_kinase_dom"/>
</dbReference>
<dbReference type="Pfam" id="PF02518">
    <property type="entry name" value="HATPase_c"/>
    <property type="match status" value="1"/>
</dbReference>
<dbReference type="GO" id="GO:0000155">
    <property type="term" value="F:phosphorelay sensor kinase activity"/>
    <property type="evidence" value="ECO:0007669"/>
    <property type="project" value="InterPro"/>
</dbReference>
<keyword evidence="5 11" id="KW-0808">Transferase</keyword>
<dbReference type="Pfam" id="PF00512">
    <property type="entry name" value="HisKA"/>
    <property type="match status" value="1"/>
</dbReference>
<proteinExistence type="predicted"/>
<dbReference type="InterPro" id="IPR003661">
    <property type="entry name" value="HisK_dim/P_dom"/>
</dbReference>
<keyword evidence="8" id="KW-0812">Transmembrane</keyword>
<dbReference type="EMBL" id="LFVU01000002">
    <property type="protein sequence ID" value="KMT23247.1"/>
    <property type="molecule type" value="Genomic_DNA"/>
</dbReference>
<dbReference type="PRINTS" id="PR00344">
    <property type="entry name" value="BCTRLSENSOR"/>
</dbReference>
<evidence type="ECO:0000313" key="12">
    <source>
        <dbReference type="Proteomes" id="UP000036756"/>
    </source>
</evidence>
<evidence type="ECO:0000256" key="5">
    <source>
        <dbReference type="ARBA" id="ARBA00022679"/>
    </source>
</evidence>
<feature type="transmembrane region" description="Helical" evidence="8">
    <location>
        <begin position="9"/>
        <end position="31"/>
    </location>
</feature>
<feature type="domain" description="Histidine kinase" evidence="9">
    <location>
        <begin position="241"/>
        <end position="455"/>
    </location>
</feature>
<dbReference type="PROSITE" id="PS50109">
    <property type="entry name" value="HIS_KIN"/>
    <property type="match status" value="1"/>
</dbReference>
<dbReference type="GO" id="GO:0004721">
    <property type="term" value="F:phosphoprotein phosphatase activity"/>
    <property type="evidence" value="ECO:0007669"/>
    <property type="project" value="TreeGrafter"/>
</dbReference>
<dbReference type="Proteomes" id="UP000036756">
    <property type="component" value="Unassembled WGS sequence"/>
</dbReference>
<dbReference type="InterPro" id="IPR003594">
    <property type="entry name" value="HATPase_dom"/>
</dbReference>
<dbReference type="PANTHER" id="PTHR45453:SF1">
    <property type="entry name" value="PHOSPHATE REGULON SENSOR PROTEIN PHOR"/>
    <property type="match status" value="1"/>
</dbReference>
<keyword evidence="4" id="KW-0597">Phosphoprotein</keyword>